<evidence type="ECO:0000313" key="1">
    <source>
        <dbReference type="EMBL" id="KAG6573682.1"/>
    </source>
</evidence>
<gene>
    <name evidence="1" type="ORF">SDJN03_27569</name>
</gene>
<name>A0AAV6M2G6_9ROSI</name>
<accession>A0AAV6M2G6</accession>
<feature type="non-terminal residue" evidence="1">
    <location>
        <position position="1"/>
    </location>
</feature>
<proteinExistence type="predicted"/>
<evidence type="ECO:0000313" key="2">
    <source>
        <dbReference type="Proteomes" id="UP000685013"/>
    </source>
</evidence>
<comment type="caution">
    <text evidence="1">The sequence shown here is derived from an EMBL/GenBank/DDBJ whole genome shotgun (WGS) entry which is preliminary data.</text>
</comment>
<dbReference type="AlphaFoldDB" id="A0AAV6M2G6"/>
<organism evidence="1 2">
    <name type="scientific">Cucurbita argyrosperma subsp. sororia</name>
    <dbReference type="NCBI Taxonomy" id="37648"/>
    <lineage>
        <taxon>Eukaryota</taxon>
        <taxon>Viridiplantae</taxon>
        <taxon>Streptophyta</taxon>
        <taxon>Embryophyta</taxon>
        <taxon>Tracheophyta</taxon>
        <taxon>Spermatophyta</taxon>
        <taxon>Magnoliopsida</taxon>
        <taxon>eudicotyledons</taxon>
        <taxon>Gunneridae</taxon>
        <taxon>Pentapetalae</taxon>
        <taxon>rosids</taxon>
        <taxon>fabids</taxon>
        <taxon>Cucurbitales</taxon>
        <taxon>Cucurbitaceae</taxon>
        <taxon>Cucurbiteae</taxon>
        <taxon>Cucurbita</taxon>
    </lineage>
</organism>
<sequence length="66" mass="7782">MTKALDGWVVLTFSSAQEQTRKFTKKDPLGIIICRLQKQRHLVYRFRLPKMAYSFGNKEEVHRLGD</sequence>
<protein>
    <submittedName>
        <fullName evidence="1">Uncharacterized protein</fullName>
    </submittedName>
</protein>
<reference evidence="1 2" key="1">
    <citation type="journal article" date="2021" name="Hortic Res">
        <title>The domestication of Cucurbita argyrosperma as revealed by the genome of its wild relative.</title>
        <authorList>
            <person name="Barrera-Redondo J."/>
            <person name="Sanchez-de la Vega G."/>
            <person name="Aguirre-Liguori J.A."/>
            <person name="Castellanos-Morales G."/>
            <person name="Gutierrez-Guerrero Y.T."/>
            <person name="Aguirre-Dugua X."/>
            <person name="Aguirre-Planter E."/>
            <person name="Tenaillon M.I."/>
            <person name="Lira-Saade R."/>
            <person name="Eguiarte L.E."/>
        </authorList>
    </citation>
    <scope>NUCLEOTIDE SEQUENCE [LARGE SCALE GENOMIC DNA]</scope>
    <source>
        <strain evidence="1">JBR-2021</strain>
    </source>
</reference>
<dbReference type="Proteomes" id="UP000685013">
    <property type="component" value="Chromosome 18"/>
</dbReference>
<keyword evidence="2" id="KW-1185">Reference proteome</keyword>
<dbReference type="EMBL" id="JAGKQH010000018">
    <property type="protein sequence ID" value="KAG6573682.1"/>
    <property type="molecule type" value="Genomic_DNA"/>
</dbReference>